<evidence type="ECO:0000256" key="6">
    <source>
        <dbReference type="ARBA" id="ARBA00022723"/>
    </source>
</evidence>
<name>A0A3S3MHX2_9MAGN</name>
<evidence type="ECO:0000256" key="9">
    <source>
        <dbReference type="ARBA" id="ARBA00023004"/>
    </source>
</evidence>
<dbReference type="PROSITE" id="PS00086">
    <property type="entry name" value="CYTOCHROME_P450"/>
    <property type="match status" value="1"/>
</dbReference>
<keyword evidence="8 13" id="KW-0560">Oxidoreductase</keyword>
<comment type="cofactor">
    <cofactor evidence="1 12">
        <name>heme</name>
        <dbReference type="ChEBI" id="CHEBI:30413"/>
    </cofactor>
</comment>
<evidence type="ECO:0000256" key="2">
    <source>
        <dbReference type="ARBA" id="ARBA00004167"/>
    </source>
</evidence>
<evidence type="ECO:0000256" key="4">
    <source>
        <dbReference type="ARBA" id="ARBA00022617"/>
    </source>
</evidence>
<dbReference type="AlphaFoldDB" id="A0A3S3MHX2"/>
<proteinExistence type="inferred from homology"/>
<dbReference type="PANTHER" id="PTHR47953">
    <property type="entry name" value="OS08G0105600 PROTEIN"/>
    <property type="match status" value="1"/>
</dbReference>
<dbReference type="Pfam" id="PF00067">
    <property type="entry name" value="p450"/>
    <property type="match status" value="1"/>
</dbReference>
<gene>
    <name evidence="15" type="ORF">CKAN_00237200</name>
</gene>
<evidence type="ECO:0000256" key="5">
    <source>
        <dbReference type="ARBA" id="ARBA00022692"/>
    </source>
</evidence>
<dbReference type="SUPFAM" id="SSF48264">
    <property type="entry name" value="Cytochrome P450"/>
    <property type="match status" value="1"/>
</dbReference>
<dbReference type="InterPro" id="IPR001128">
    <property type="entry name" value="Cyt_P450"/>
</dbReference>
<dbReference type="InterPro" id="IPR017972">
    <property type="entry name" value="Cyt_P450_CS"/>
</dbReference>
<keyword evidence="16" id="KW-1185">Reference proteome</keyword>
<dbReference type="GO" id="GO:0016705">
    <property type="term" value="F:oxidoreductase activity, acting on paired donors, with incorporation or reduction of molecular oxygen"/>
    <property type="evidence" value="ECO:0007669"/>
    <property type="project" value="InterPro"/>
</dbReference>
<evidence type="ECO:0000256" key="12">
    <source>
        <dbReference type="PIRSR" id="PIRSR602401-1"/>
    </source>
</evidence>
<dbReference type="OrthoDB" id="1470350at2759"/>
<keyword evidence="5 14" id="KW-0812">Transmembrane</keyword>
<keyword evidence="11 14" id="KW-0472">Membrane</keyword>
<evidence type="ECO:0000256" key="8">
    <source>
        <dbReference type="ARBA" id="ARBA00023002"/>
    </source>
</evidence>
<keyword evidence="6 12" id="KW-0479">Metal-binding</keyword>
<dbReference type="GO" id="GO:0016020">
    <property type="term" value="C:membrane"/>
    <property type="evidence" value="ECO:0007669"/>
    <property type="project" value="UniProtKB-SubCell"/>
</dbReference>
<evidence type="ECO:0000256" key="11">
    <source>
        <dbReference type="ARBA" id="ARBA00023136"/>
    </source>
</evidence>
<comment type="caution">
    <text evidence="15">The sequence shown here is derived from an EMBL/GenBank/DDBJ whole genome shotgun (WGS) entry which is preliminary data.</text>
</comment>
<evidence type="ECO:0000256" key="13">
    <source>
        <dbReference type="RuleBase" id="RU000461"/>
    </source>
</evidence>
<evidence type="ECO:0000256" key="7">
    <source>
        <dbReference type="ARBA" id="ARBA00022989"/>
    </source>
</evidence>
<dbReference type="InterPro" id="IPR036396">
    <property type="entry name" value="Cyt_P450_sf"/>
</dbReference>
<comment type="similarity">
    <text evidence="3 13">Belongs to the cytochrome P450 family.</text>
</comment>
<dbReference type="PRINTS" id="PR00385">
    <property type="entry name" value="P450"/>
</dbReference>
<dbReference type="GO" id="GO:0020037">
    <property type="term" value="F:heme binding"/>
    <property type="evidence" value="ECO:0007669"/>
    <property type="project" value="InterPro"/>
</dbReference>
<dbReference type="CDD" id="cd11072">
    <property type="entry name" value="CYP71-like"/>
    <property type="match status" value="1"/>
</dbReference>
<evidence type="ECO:0000313" key="15">
    <source>
        <dbReference type="EMBL" id="RWR74058.1"/>
    </source>
</evidence>
<keyword evidence="7 14" id="KW-1133">Transmembrane helix</keyword>
<protein>
    <submittedName>
        <fullName evidence="15">Cytochrome P450</fullName>
    </submittedName>
</protein>
<reference evidence="15 16" key="1">
    <citation type="journal article" date="2019" name="Nat. Plants">
        <title>Stout camphor tree genome fills gaps in understanding of flowering plant genome evolution.</title>
        <authorList>
            <person name="Chaw S.M."/>
            <person name="Liu Y.C."/>
            <person name="Wu Y.W."/>
            <person name="Wang H.Y."/>
            <person name="Lin C.I."/>
            <person name="Wu C.S."/>
            <person name="Ke H.M."/>
            <person name="Chang L.Y."/>
            <person name="Hsu C.Y."/>
            <person name="Yang H.T."/>
            <person name="Sudianto E."/>
            <person name="Hsu M.H."/>
            <person name="Wu K.P."/>
            <person name="Wang L.N."/>
            <person name="Leebens-Mack J.H."/>
            <person name="Tsai I.J."/>
        </authorList>
    </citation>
    <scope>NUCLEOTIDE SEQUENCE [LARGE SCALE GENOMIC DNA]</scope>
    <source>
        <strain evidence="16">cv. Chaw 1501</strain>
        <tissue evidence="15">Young leaves</tissue>
    </source>
</reference>
<evidence type="ECO:0000313" key="16">
    <source>
        <dbReference type="Proteomes" id="UP000283530"/>
    </source>
</evidence>
<accession>A0A3S3MHX2</accession>
<sequence length="531" mass="61067">METYPFGSSRRILKRIHSNLSMELQFSPLPLLFTFLLFFLFMFLKKGKRPKPQNPTSKLPPGPWKLPIIGNMHQLLGPLPHQTLRDLAQKHGPLMHLCLGEISTIVVTSPAVAKDVLKTHDLNFANRPQPLSAKIFTYDCTDIAFAPYGEYWRQLRKICALELLSTKRVESFQYLREEEASNLIRSIYDETDSPINFTQKIMSMTNNIIARAAFGKKNKDQEKFLSALRETVKLAGGFYFADLFPSWKSLHFLSRMKSQMEIVHRKMDEVFDNIIEDHRQKVTAVQTTRDGSESKVEDLVDVLLRIQQHRELGFPITTDNIKGVIYDIFIGGTETSSATLEWAMAEMMKNPRVMEKAQGEVRQAINGKEKVDVRDSEKLEYLKLVIKETLRLHPPLALLVQRECRERCEIDGYEIPEKTRVIVNAWAIGRDPRNWDDAESFKPERFDGSSIDYKGYNFEFIPFGAGRRICPGMTFGLANLVYPLALLLYHFNWKLPSGMEPEDLDMTETFGASVTKRNNLYLHAFPLNSFA</sequence>
<keyword evidence="10 13" id="KW-0503">Monooxygenase</keyword>
<evidence type="ECO:0000256" key="14">
    <source>
        <dbReference type="SAM" id="Phobius"/>
    </source>
</evidence>
<evidence type="ECO:0000256" key="10">
    <source>
        <dbReference type="ARBA" id="ARBA00023033"/>
    </source>
</evidence>
<keyword evidence="4 12" id="KW-0349">Heme</keyword>
<dbReference type="InterPro" id="IPR002401">
    <property type="entry name" value="Cyt_P450_E_grp-I"/>
</dbReference>
<dbReference type="InterPro" id="IPR052306">
    <property type="entry name" value="CYP450_71D"/>
</dbReference>
<feature type="transmembrane region" description="Helical" evidence="14">
    <location>
        <begin position="26"/>
        <end position="44"/>
    </location>
</feature>
<dbReference type="Proteomes" id="UP000283530">
    <property type="component" value="Unassembled WGS sequence"/>
</dbReference>
<feature type="binding site" description="axial binding residue" evidence="12">
    <location>
        <position position="470"/>
    </location>
    <ligand>
        <name>heme</name>
        <dbReference type="ChEBI" id="CHEBI:30413"/>
    </ligand>
    <ligandPart>
        <name>Fe</name>
        <dbReference type="ChEBI" id="CHEBI:18248"/>
    </ligandPart>
</feature>
<dbReference type="GO" id="GO:0004497">
    <property type="term" value="F:monooxygenase activity"/>
    <property type="evidence" value="ECO:0007669"/>
    <property type="project" value="UniProtKB-KW"/>
</dbReference>
<evidence type="ECO:0000256" key="3">
    <source>
        <dbReference type="ARBA" id="ARBA00010617"/>
    </source>
</evidence>
<dbReference type="PRINTS" id="PR00463">
    <property type="entry name" value="EP450I"/>
</dbReference>
<dbReference type="EMBL" id="QPKB01000001">
    <property type="protein sequence ID" value="RWR74058.1"/>
    <property type="molecule type" value="Genomic_DNA"/>
</dbReference>
<dbReference type="FunFam" id="1.10.630.10:FF:000008">
    <property type="entry name" value="Cytochrome P450 71D8"/>
    <property type="match status" value="1"/>
</dbReference>
<dbReference type="GO" id="GO:0005506">
    <property type="term" value="F:iron ion binding"/>
    <property type="evidence" value="ECO:0007669"/>
    <property type="project" value="InterPro"/>
</dbReference>
<keyword evidence="9 12" id="KW-0408">Iron</keyword>
<organism evidence="15 16">
    <name type="scientific">Cinnamomum micranthum f. kanehirae</name>
    <dbReference type="NCBI Taxonomy" id="337451"/>
    <lineage>
        <taxon>Eukaryota</taxon>
        <taxon>Viridiplantae</taxon>
        <taxon>Streptophyta</taxon>
        <taxon>Embryophyta</taxon>
        <taxon>Tracheophyta</taxon>
        <taxon>Spermatophyta</taxon>
        <taxon>Magnoliopsida</taxon>
        <taxon>Magnoliidae</taxon>
        <taxon>Laurales</taxon>
        <taxon>Lauraceae</taxon>
        <taxon>Cinnamomum</taxon>
    </lineage>
</organism>
<dbReference type="STRING" id="337451.A0A3S3MHX2"/>
<comment type="subcellular location">
    <subcellularLocation>
        <location evidence="2">Membrane</location>
        <topology evidence="2">Single-pass membrane protein</topology>
    </subcellularLocation>
</comment>
<dbReference type="PANTHER" id="PTHR47953:SF19">
    <property type="entry name" value="OS06G0641600 PROTEIN"/>
    <property type="match status" value="1"/>
</dbReference>
<evidence type="ECO:0000256" key="1">
    <source>
        <dbReference type="ARBA" id="ARBA00001971"/>
    </source>
</evidence>
<dbReference type="Gene3D" id="1.10.630.10">
    <property type="entry name" value="Cytochrome P450"/>
    <property type="match status" value="1"/>
</dbReference>